<evidence type="ECO:0000259" key="3">
    <source>
        <dbReference type="Pfam" id="PF01882"/>
    </source>
</evidence>
<proteinExistence type="predicted"/>
<feature type="transmembrane region" description="Helical" evidence="2">
    <location>
        <begin position="43"/>
        <end position="60"/>
    </location>
</feature>
<dbReference type="Pfam" id="PF01882">
    <property type="entry name" value="DUF58"/>
    <property type="match status" value="1"/>
</dbReference>
<reference evidence="4 5" key="1">
    <citation type="submission" date="2019-02" db="EMBL/GenBank/DDBJ databases">
        <title>Deep-cultivation of Planctomycetes and their phenomic and genomic characterization uncovers novel biology.</title>
        <authorList>
            <person name="Wiegand S."/>
            <person name="Jogler M."/>
            <person name="Boedeker C."/>
            <person name="Pinto D."/>
            <person name="Vollmers J."/>
            <person name="Rivas-Marin E."/>
            <person name="Kohn T."/>
            <person name="Peeters S.H."/>
            <person name="Heuer A."/>
            <person name="Rast P."/>
            <person name="Oberbeckmann S."/>
            <person name="Bunk B."/>
            <person name="Jeske O."/>
            <person name="Meyerdierks A."/>
            <person name="Storesund J.E."/>
            <person name="Kallscheuer N."/>
            <person name="Luecker S."/>
            <person name="Lage O.M."/>
            <person name="Pohl T."/>
            <person name="Merkel B.J."/>
            <person name="Hornburger P."/>
            <person name="Mueller R.-W."/>
            <person name="Bruemmer F."/>
            <person name="Labrenz M."/>
            <person name="Spormann A.M."/>
            <person name="Op den Camp H."/>
            <person name="Overmann J."/>
            <person name="Amann R."/>
            <person name="Jetten M.S.M."/>
            <person name="Mascher T."/>
            <person name="Medema M.H."/>
            <person name="Devos D.P."/>
            <person name="Kaster A.-K."/>
            <person name="Ovreas L."/>
            <person name="Rohde M."/>
            <person name="Galperin M.Y."/>
            <person name="Jogler C."/>
        </authorList>
    </citation>
    <scope>NUCLEOTIDE SEQUENCE [LARGE SCALE GENOMIC DNA]</scope>
    <source>
        <strain evidence="4 5">K23_9</strain>
    </source>
</reference>
<name>A0A517NSY3_9BACT</name>
<dbReference type="Proteomes" id="UP000319817">
    <property type="component" value="Chromosome"/>
</dbReference>
<keyword evidence="5" id="KW-1185">Reference proteome</keyword>
<keyword evidence="2" id="KW-0472">Membrane</keyword>
<feature type="compositionally biased region" description="Basic and acidic residues" evidence="1">
    <location>
        <begin position="498"/>
        <end position="509"/>
    </location>
</feature>
<feature type="compositionally biased region" description="Polar residues" evidence="1">
    <location>
        <begin position="472"/>
        <end position="488"/>
    </location>
</feature>
<accession>A0A517NSY3</accession>
<dbReference type="RefSeq" id="WP_145417732.1">
    <property type="nucleotide sequence ID" value="NZ_CP036526.1"/>
</dbReference>
<sequence>MNSPPYPQTIAQDPIAQVPSVWDSDDASPGVANARSARLPIRFTRLGLHCLFVAIFAMAGGAIRGFNLLLVLAGFLVAILIIQWRCSRRAIESLGVTRVLPDGAFAGTPFRVQYAIQNRSRWLNVWMIRVDDHLTVDGSGGAVNSILSRINYDSLRSIACGIGLIRIQQTAVATCDCLIKRRGRYRFFDVQLSTSFPFALLNGIRRELSEETFWVFPELLTLGRDWKQHLPTQSGSGAATARRSGVGEGEFYGLRPWQRGDSPRQIHWRTTARLGELAVRQTEESHSVDLCLVVDAYVSPTEGADASKSVNTTSGEPAVLETTLRLAATLAVQLSEDRQNQLMMLAAGKEIHSLGARGKRSSPRDMLRLLSDVEGQQANDLTGAIQSAWSLSGGRQSLVVLSTRSIGDALQASSSDESGSPDLSELLSAWRRRADIKWIDVSDNTSNGWFSNDTMHGNWGGHVVSGRMTNAQKTNPQVTNPQVTNPRATSGVEAFADWQRRQHDDGVTP</sequence>
<keyword evidence="2" id="KW-1133">Transmembrane helix</keyword>
<evidence type="ECO:0000256" key="2">
    <source>
        <dbReference type="SAM" id="Phobius"/>
    </source>
</evidence>
<dbReference type="AlphaFoldDB" id="A0A517NSY3"/>
<dbReference type="PANTHER" id="PTHR34351">
    <property type="entry name" value="SLR1927 PROTEIN-RELATED"/>
    <property type="match status" value="1"/>
</dbReference>
<dbReference type="OrthoDB" id="9812729at2"/>
<dbReference type="EMBL" id="CP036526">
    <property type="protein sequence ID" value="QDT10223.1"/>
    <property type="molecule type" value="Genomic_DNA"/>
</dbReference>
<evidence type="ECO:0000313" key="5">
    <source>
        <dbReference type="Proteomes" id="UP000319817"/>
    </source>
</evidence>
<keyword evidence="2" id="KW-0812">Transmembrane</keyword>
<evidence type="ECO:0000313" key="4">
    <source>
        <dbReference type="EMBL" id="QDT10223.1"/>
    </source>
</evidence>
<organism evidence="4 5">
    <name type="scientific">Stieleria marina</name>
    <dbReference type="NCBI Taxonomy" id="1930275"/>
    <lineage>
        <taxon>Bacteria</taxon>
        <taxon>Pseudomonadati</taxon>
        <taxon>Planctomycetota</taxon>
        <taxon>Planctomycetia</taxon>
        <taxon>Pirellulales</taxon>
        <taxon>Pirellulaceae</taxon>
        <taxon>Stieleria</taxon>
    </lineage>
</organism>
<evidence type="ECO:0000256" key="1">
    <source>
        <dbReference type="SAM" id="MobiDB-lite"/>
    </source>
</evidence>
<dbReference type="InterPro" id="IPR002881">
    <property type="entry name" value="DUF58"/>
</dbReference>
<dbReference type="PANTHER" id="PTHR34351:SF1">
    <property type="entry name" value="SLR1927 PROTEIN"/>
    <property type="match status" value="1"/>
</dbReference>
<feature type="region of interest" description="Disordered" evidence="1">
    <location>
        <begin position="472"/>
        <end position="509"/>
    </location>
</feature>
<gene>
    <name evidence="4" type="ORF">K239x_21790</name>
</gene>
<protein>
    <recommendedName>
        <fullName evidence="3">DUF58 domain-containing protein</fullName>
    </recommendedName>
</protein>
<feature type="transmembrane region" description="Helical" evidence="2">
    <location>
        <begin position="66"/>
        <end position="84"/>
    </location>
</feature>
<feature type="domain" description="DUF58" evidence="3">
    <location>
        <begin position="255"/>
        <end position="444"/>
    </location>
</feature>